<keyword evidence="1" id="KW-0393">Immunoglobulin domain</keyword>
<dbReference type="Pfam" id="PF07679">
    <property type="entry name" value="I-set"/>
    <property type="match status" value="1"/>
</dbReference>
<reference evidence="5" key="2">
    <citation type="journal article" date="2013" name="Development">
        <title>Ptk7 promotes non-canonical Wnt/PCP-mediated morphogenesis and inhibits Wnt/beta-catenin-dependent cell fate decisions during vertebrate development.</title>
        <authorList>
            <person name="Hayes M."/>
            <person name="Naito M."/>
            <person name="Daulat A."/>
            <person name="Angers S."/>
            <person name="Ciruna B."/>
        </authorList>
    </citation>
    <scope>NUCLEOTIDE SEQUENCE</scope>
</reference>
<dbReference type="Pfam" id="PF13927">
    <property type="entry name" value="Ig_3"/>
    <property type="match status" value="1"/>
</dbReference>
<dbReference type="SUPFAM" id="SSF48726">
    <property type="entry name" value="Immunoglobulin"/>
    <property type="match status" value="2"/>
</dbReference>
<keyword evidence="5" id="KW-0808">Transferase</keyword>
<evidence type="ECO:0007829" key="7">
    <source>
        <dbReference type="PeptideAtlas" id="Q502I0"/>
    </source>
</evidence>
<reference evidence="5" key="9">
    <citation type="journal article" date="2017" name="Trends Genet.">
        <title>Understanding Idiopathic Scoliosis: A New Zebrafish School of Thought.</title>
        <authorList>
            <person name="Boswell C.W."/>
            <person name="Ciruna B."/>
        </authorList>
    </citation>
    <scope>NUCLEOTIDE SEQUENCE</scope>
</reference>
<evidence type="ECO:0000313" key="3">
    <source>
        <dbReference type="EMBL" id="AAH95690.1"/>
    </source>
</evidence>
<dbReference type="FunFam" id="2.60.40.10:FF:004394">
    <property type="match status" value="1"/>
</dbReference>
<dbReference type="Proteomes" id="UP000000437">
    <property type="component" value="Chromosome 22"/>
</dbReference>
<reference evidence="5" key="11">
    <citation type="journal article" date="2022" name="Dis. Model. Mech.">
        <title>Variable phenotypes and penetrance between and within different zebrafish ciliary transition zone mutants.</title>
        <authorList>
            <person name="Wang J."/>
            <person name="Thomas H.R."/>
            <person name="Thompson R.G."/>
            <person name="Waldrep S.C."/>
            <person name="Fogerty J."/>
            <person name="Song P."/>
            <person name="Li Z."/>
            <person name="Ma Y."/>
            <person name="Santra P."/>
            <person name="Hoover J.D."/>
            <person name="Yeo N.C."/>
            <person name="Drummond I.A."/>
            <person name="Yoder B.K."/>
            <person name="Amack J.D."/>
            <person name="Perkins B."/>
            <person name="Parant J.M."/>
        </authorList>
    </citation>
    <scope>NUCLEOTIDE SEQUENCE</scope>
</reference>
<keyword evidence="5" id="KW-0418">Kinase</keyword>
<dbReference type="CTD" id="553690"/>
<feature type="domain" description="Ig-like" evidence="2">
    <location>
        <begin position="36"/>
        <end position="122"/>
    </location>
</feature>
<keyword evidence="4" id="KW-1185">Reference proteome</keyword>
<reference evidence="3" key="1">
    <citation type="submission" date="2005-05" db="EMBL/GenBank/DDBJ databases">
        <authorList>
            <consortium name="NIH - Zebrafish Gene Collection (ZGC) project"/>
        </authorList>
    </citation>
    <scope>NUCLEOTIDE SEQUENCE [LARGE SCALE MRNA]</scope>
    <source>
        <tissue evidence="3">Larvae</tissue>
    </source>
</reference>
<evidence type="ECO:0000313" key="5">
    <source>
        <dbReference type="RefSeq" id="NP_001018501.1"/>
    </source>
</evidence>
<dbReference type="GO" id="GO:0090660">
    <property type="term" value="P:cerebrospinal fluid circulation"/>
    <property type="evidence" value="ECO:0000315"/>
    <property type="project" value="ZFIN"/>
</dbReference>
<dbReference type="GO" id="GO:0005576">
    <property type="term" value="C:extracellular region"/>
    <property type="evidence" value="ECO:0007669"/>
    <property type="project" value="GOC"/>
</dbReference>
<reference evidence="5" key="12">
    <citation type="journal article" date="2022" name="IScience">
        <title>Resolving primary pathomechanisms driving idiopathic-like spinal curvature using a new katnb1 scoliosis model.</title>
        <authorList>
            <person name="Meyer-Miner A."/>
            <person name="Van Gennip J.L.M."/>
            <person name="Henke K."/>
            <person name="Harris M.P."/>
            <person name="Ciruna B."/>
        </authorList>
    </citation>
    <scope>NUCLEOTIDE SEQUENCE</scope>
</reference>
<organism evidence="3">
    <name type="scientific">Danio rerio</name>
    <name type="common">Zebrafish</name>
    <name type="synonym">Brachydanio rerio</name>
    <dbReference type="NCBI Taxonomy" id="7955"/>
    <lineage>
        <taxon>Eukaryota</taxon>
        <taxon>Metazoa</taxon>
        <taxon>Chordata</taxon>
        <taxon>Craniata</taxon>
        <taxon>Vertebrata</taxon>
        <taxon>Euteleostomi</taxon>
        <taxon>Actinopterygii</taxon>
        <taxon>Neopterygii</taxon>
        <taxon>Teleostei</taxon>
        <taxon>Ostariophysi</taxon>
        <taxon>Cypriniformes</taxon>
        <taxon>Danionidae</taxon>
        <taxon>Danioninae</taxon>
        <taxon>Danio</taxon>
    </lineage>
</organism>
<proteinExistence type="evidence at protein level"/>
<dbReference type="AGR" id="ZFIN:ZDB-GENE-050522-216"/>
<dbReference type="RefSeq" id="NP_001018501.1">
    <property type="nucleotide sequence ID" value="NM_001020665.1"/>
</dbReference>
<reference evidence="5" key="4">
    <citation type="journal article" date="2013" name="Zebrafish">
        <title>Conservation and early expression of zebrafish tyrosine kinases support the utility of zebrafish as a model for tyrosine kinase biology.</title>
        <authorList>
            <person name="Challa A.K."/>
            <person name="Chatti K."/>
        </authorList>
    </citation>
    <scope>NUCLEOTIDE SEQUENCE</scope>
</reference>
<dbReference type="InterPro" id="IPR036179">
    <property type="entry name" value="Ig-like_dom_sf"/>
</dbReference>
<dbReference type="AlphaFoldDB" id="Q502I0"/>
<dbReference type="InterPro" id="IPR003598">
    <property type="entry name" value="Ig_sub2"/>
</dbReference>
<dbReference type="PROSITE" id="PS50835">
    <property type="entry name" value="IG_LIKE"/>
    <property type="match status" value="2"/>
</dbReference>
<dbReference type="SMART" id="SM00409">
    <property type="entry name" value="IG"/>
    <property type="match status" value="2"/>
</dbReference>
<gene>
    <name evidence="5 6" type="primary">ptk7a</name>
    <name evidence="3 5" type="ORF">zgc:112211</name>
</gene>
<reference evidence="4" key="3">
    <citation type="journal article" date="2013" name="Nature">
        <title>The zebrafish reference genome sequence and its relationship to the human genome.</title>
        <authorList>
            <consortium name="Genome Reference Consortium Zebrafish"/>
            <person name="Howe K."/>
            <person name="Clark M.D."/>
            <person name="Torroja C.F."/>
            <person name="Torrance J."/>
            <person name="Berthelot C."/>
            <person name="Muffato M."/>
            <person name="Collins J.E."/>
            <person name="Humphray S."/>
            <person name="McLaren K."/>
            <person name="Matthews L."/>
            <person name="McLaren S."/>
            <person name="Sealy I."/>
            <person name="Caccamo M."/>
            <person name="Churcher C."/>
            <person name="Scott C."/>
            <person name="Barrett J.C."/>
            <person name="Koch R."/>
            <person name="Rauch G.J."/>
            <person name="White S."/>
            <person name="Chow W."/>
            <person name="Kilian B."/>
            <person name="Quintais L.T."/>
            <person name="Guerra-Assuncao J.A."/>
            <person name="Zhou Y."/>
            <person name="Gu Y."/>
            <person name="Yen J."/>
            <person name="Vogel J.H."/>
            <person name="Eyre T."/>
            <person name="Redmond S."/>
            <person name="Banerjee R."/>
            <person name="Chi J."/>
            <person name="Fu B."/>
            <person name="Langley E."/>
            <person name="Maguire S.F."/>
            <person name="Laird G.K."/>
            <person name="Lloyd D."/>
            <person name="Kenyon E."/>
            <person name="Donaldson S."/>
            <person name="Sehra H."/>
            <person name="Almeida-King J."/>
            <person name="Loveland J."/>
            <person name="Trevanion S."/>
            <person name="Jones M."/>
            <person name="Quail M."/>
            <person name="Willey D."/>
            <person name="Hunt A."/>
            <person name="Burton J."/>
            <person name="Sims S."/>
            <person name="McLay K."/>
            <person name="Plumb B."/>
            <person name="Davis J."/>
            <person name="Clee C."/>
            <person name="Oliver K."/>
            <person name="Clark R."/>
            <person name="Riddle C."/>
            <person name="Elliot D."/>
            <person name="Eliott D."/>
            <person name="Threadgold G."/>
            <person name="Harden G."/>
            <person name="Ware D."/>
            <person name="Begum S."/>
            <person name="Mortimore B."/>
            <person name="Mortimer B."/>
            <person name="Kerry G."/>
            <person name="Heath P."/>
            <person name="Phillimore B."/>
            <person name="Tracey A."/>
            <person name="Corby N."/>
            <person name="Dunn M."/>
            <person name="Johnson C."/>
            <person name="Wood J."/>
            <person name="Clark S."/>
            <person name="Pelan S."/>
            <person name="Griffiths G."/>
            <person name="Smith M."/>
            <person name="Glithero R."/>
            <person name="Howden P."/>
            <person name="Barker N."/>
            <person name="Lloyd C."/>
            <person name="Stevens C."/>
            <person name="Harley J."/>
            <person name="Holt K."/>
            <person name="Panagiotidis G."/>
            <person name="Lovell J."/>
            <person name="Beasley H."/>
            <person name="Henderson C."/>
            <person name="Gordon D."/>
            <person name="Auger K."/>
            <person name="Wright D."/>
            <person name="Collins J."/>
            <person name="Raisen C."/>
            <person name="Dyer L."/>
            <person name="Leung K."/>
            <person name="Robertson L."/>
            <person name="Ambridge K."/>
            <person name="Leongamornlert D."/>
            <person name="McGuire S."/>
            <person name="Gilderthorp R."/>
            <person name="Griffiths C."/>
            <person name="Manthravadi D."/>
            <person name="Nichol S."/>
            <person name="Barker G."/>
            <person name="Whitehead S."/>
            <person name="Kay M."/>
            <person name="Brown J."/>
            <person name="Murnane C."/>
            <person name="Gray E."/>
            <person name="Humphries M."/>
            <person name="Sycamore N."/>
            <person name="Barker D."/>
            <person name="Saunders D."/>
            <person name="Wallis J."/>
            <person name="Babbage A."/>
            <person name="Hammond S."/>
            <person name="Mashreghi-Mohammadi M."/>
            <person name="Barr L."/>
            <person name="Martin S."/>
            <person name="Wray P."/>
            <person name="Ellington A."/>
            <person name="Matthews N."/>
            <person name="Ellwood M."/>
            <person name="Woodmansey R."/>
            <person name="Clark G."/>
            <person name="Cooper J."/>
            <person name="Cooper J."/>
            <person name="Tromans A."/>
            <person name="Grafham D."/>
            <person name="Skuce C."/>
            <person name="Pandian R."/>
            <person name="Andrews R."/>
            <person name="Harrison E."/>
            <person name="Kimberley A."/>
            <person name="Garnett J."/>
            <person name="Fosker N."/>
            <person name="Hall R."/>
            <person name="Garner P."/>
            <person name="Kelly D."/>
            <person name="Bird C."/>
            <person name="Palmer S."/>
            <person name="Gehring I."/>
            <person name="Berger A."/>
            <person name="Dooley C.M."/>
            <person name="Ersan-Urun Z."/>
            <person name="Eser C."/>
            <person name="Geiger H."/>
            <person name="Geisler M."/>
            <person name="Karotki L."/>
            <person name="Kirn A."/>
            <person name="Konantz J."/>
            <person name="Konantz M."/>
            <person name="Oberlander M."/>
            <person name="Rudolph-Geiger S."/>
            <person name="Teucke M."/>
            <person name="Lanz C."/>
            <person name="Raddatz G."/>
            <person name="Osoegawa K."/>
            <person name="Zhu B."/>
            <person name="Rapp A."/>
            <person name="Widaa S."/>
            <person name="Langford C."/>
            <person name="Yang F."/>
            <person name="Schuster S.C."/>
            <person name="Carter N.P."/>
            <person name="Harrow J."/>
            <person name="Ning Z."/>
            <person name="Herrero J."/>
            <person name="Searle S.M."/>
            <person name="Enright A."/>
            <person name="Geisler R."/>
            <person name="Plasterk R.H."/>
            <person name="Lee C."/>
            <person name="Westerfield M."/>
            <person name="de Jong P.J."/>
            <person name="Zon L.I."/>
            <person name="Postlethwait J.H."/>
            <person name="Nusslein-Volhard C."/>
            <person name="Hubbard T.J."/>
            <person name="Roest Crollius H."/>
            <person name="Rogers J."/>
            <person name="Stemple D.L."/>
        </authorList>
    </citation>
    <scope>NUCLEOTIDE SEQUENCE [LARGE SCALE GENOMIC DNA]</scope>
</reference>
<dbReference type="OrthoDB" id="2413561at2759"/>
<reference evidence="5" key="6">
    <citation type="journal article" date="2014" name="Nat. Commun.">
        <title>ptk7 mutant zebrafish models of congenital and idiopathic scoliosis implicate dysregulated Wnt signalling in disease.</title>
        <authorList>
            <person name="Hayes M."/>
            <person name="Gao X."/>
            <person name="Yu L.X."/>
            <person name="Paria N."/>
            <person name="Henkelman R.M."/>
            <person name="Wise C.A."/>
            <person name="Ciruna B."/>
        </authorList>
    </citation>
    <scope>NUCLEOTIDE SEQUENCE</scope>
</reference>
<dbReference type="GO" id="GO:0035282">
    <property type="term" value="P:segmentation"/>
    <property type="evidence" value="ECO:0000315"/>
    <property type="project" value="ZFIN"/>
</dbReference>
<reference evidence="5" key="10">
    <citation type="journal article" date="2018" name="Sci. Adv.">
        <title>Neuroinflammatory signals drive spinal curve formation in zebrafish models of idiopathic scoliosis.</title>
        <authorList>
            <person name="Van Gennip J.L.M."/>
            <person name="Boswell C.W."/>
            <person name="Ciruna B."/>
        </authorList>
    </citation>
    <scope>NUCLEOTIDE SEQUENCE</scope>
</reference>
<sequence>MGLWTRRRGRKLASAENVLLALTLIGEVIMAQAASFYFTKAPKSQDALHGRSAMLRCEVNDPQGVSYAWIQNGEPVTNSERRFLDGGNLKFTAIDRTLDSGNFQCIASKNSTGEEERTAETSFNIKWLESGAVSLKSPESVAEIQSSSQVILRCNIDGHPRPTNRWFKDGTQITEKNYKINNKERSLTLPNASPDDNGLYFCCAKNAAGQVCSSDNFTLNIIGLCVSLDSK</sequence>
<dbReference type="ZFIN" id="ZDB-GENE-050522-216">
    <property type="gene designation" value="ptk7a"/>
</dbReference>
<dbReference type="InterPro" id="IPR003599">
    <property type="entry name" value="Ig_sub"/>
</dbReference>
<reference evidence="5" key="5">
    <citation type="journal article" date="2014" name="Biochim. Biophys. Acta">
        <title>CNBP modulates the transcription of Wnt signaling pathway components.</title>
        <authorList>
            <person name="Margarit E."/>
            <person name="Armas P."/>
            <person name="Garcia Siburu N."/>
            <person name="Calcaterra N.B."/>
        </authorList>
    </citation>
    <scope>NUCLEOTIDE SEQUENCE</scope>
</reference>
<dbReference type="InterPro" id="IPR007110">
    <property type="entry name" value="Ig-like_dom"/>
</dbReference>
<evidence type="ECO:0000259" key="2">
    <source>
        <dbReference type="PROSITE" id="PS50835"/>
    </source>
</evidence>
<reference evidence="5" key="8">
    <citation type="journal article" date="2017" name="Nat. Commun.">
        <title>Evolution of complexity in the zebrafish synapse proteome.</title>
        <authorList>
            <person name="Bayes A."/>
            <person name="Collins M.O."/>
            <person name="Reig-Viader R."/>
            <person name="Gou G."/>
            <person name="Goulding D."/>
            <person name="Izquierdo A."/>
            <person name="Choudhary J.S."/>
            <person name="Emes R.D."/>
            <person name="Grant S.G."/>
        </authorList>
    </citation>
    <scope>NUCLEOTIDE SEQUENCE</scope>
</reference>
<keyword evidence="7" id="KW-1267">Proteomics identification</keyword>
<dbReference type="Gene3D" id="2.60.40.10">
    <property type="entry name" value="Immunoglobulins"/>
    <property type="match status" value="2"/>
</dbReference>
<evidence type="ECO:0000313" key="6">
    <source>
        <dbReference type="ZFIN" id="ZDB-GENE-050522-216"/>
    </source>
</evidence>
<dbReference type="GO" id="GO:0016301">
    <property type="term" value="F:kinase activity"/>
    <property type="evidence" value="ECO:0007669"/>
    <property type="project" value="UniProtKB-KW"/>
</dbReference>
<dbReference type="GeneID" id="553690"/>
<feature type="domain" description="Ig-like" evidence="2">
    <location>
        <begin position="131"/>
        <end position="218"/>
    </location>
</feature>
<evidence type="ECO:0000256" key="1">
    <source>
        <dbReference type="ARBA" id="ARBA00023319"/>
    </source>
</evidence>
<dbReference type="GO" id="GO:0048570">
    <property type="term" value="P:notochord morphogenesis"/>
    <property type="evidence" value="ECO:0000315"/>
    <property type="project" value="ZFIN"/>
</dbReference>
<evidence type="ECO:0000313" key="4">
    <source>
        <dbReference type="Proteomes" id="UP000000437"/>
    </source>
</evidence>
<dbReference type="KEGG" id="dre:553690"/>
<dbReference type="GO" id="GO:0060071">
    <property type="term" value="P:Wnt signaling pathway, planar cell polarity pathway"/>
    <property type="evidence" value="ECO:0000315"/>
    <property type="project" value="ZFIN"/>
</dbReference>
<dbReference type="EMBL" id="BC095690">
    <property type="protein sequence ID" value="AAH95690.1"/>
    <property type="molecule type" value="mRNA"/>
</dbReference>
<dbReference type="PANTHER" id="PTHR10075:SF14">
    <property type="entry name" value="CELL ADHESION MOLECULE DSCAM2-RELATED"/>
    <property type="match status" value="1"/>
</dbReference>
<dbReference type="InterPro" id="IPR013783">
    <property type="entry name" value="Ig-like_fold"/>
</dbReference>
<dbReference type="FunFam" id="2.60.40.10:FF:004416">
    <property type="match status" value="1"/>
</dbReference>
<reference evidence="5" key="7">
    <citation type="journal article" date="2015" name="Proteomics">
        <title>Dynamics of zebrafish fin regeneration using a pulsed SILAC approach.</title>
        <authorList>
            <person name="Nolte H."/>
            <person name="Holper S."/>
            <person name="Housley M.P."/>
            <person name="Islam S."/>
            <person name="Piller T."/>
            <person name="Konzer A."/>
            <person name="Stainier D.Y."/>
            <person name="Braun T."/>
            <person name="Kruger M."/>
        </authorList>
    </citation>
    <scope>NUCLEOTIDE SEQUENCE</scope>
</reference>
<dbReference type="SMART" id="SM00408">
    <property type="entry name" value="IGc2"/>
    <property type="match status" value="2"/>
</dbReference>
<name>Q502I0_DANRE</name>
<dbReference type="PANTHER" id="PTHR10075">
    <property type="entry name" value="BASIGIN RELATED"/>
    <property type="match status" value="1"/>
</dbReference>
<protein>
    <submittedName>
        <fullName evidence="5">Inactive tyrosine-protein kinase 7a</fullName>
    </submittedName>
    <submittedName>
        <fullName evidence="3">Zgc:112211</fullName>
    </submittedName>
</protein>
<reference evidence="5" key="13">
    <citation type="submission" date="2025-04" db="UniProtKB">
        <authorList>
            <consortium name="RefSeq"/>
        </authorList>
    </citation>
    <scope>IDENTIFICATION</scope>
</reference>
<accession>Q502I0</accession>
<dbReference type="PhylomeDB" id="Q502I0"/>
<dbReference type="InterPro" id="IPR013098">
    <property type="entry name" value="Ig_I-set"/>
</dbReference>
<dbReference type="GO" id="GO:0001501">
    <property type="term" value="P:skeletal system development"/>
    <property type="evidence" value="ECO:0000315"/>
    <property type="project" value="ZFIN"/>
</dbReference>
<dbReference type="GO" id="GO:0090090">
    <property type="term" value="P:negative regulation of canonical Wnt signaling pathway"/>
    <property type="evidence" value="ECO:0000314"/>
    <property type="project" value="ZFIN"/>
</dbReference>